<dbReference type="Pfam" id="PF08240">
    <property type="entry name" value="ADH_N"/>
    <property type="match status" value="1"/>
</dbReference>
<dbReference type="NCBIfam" id="TIGR02824">
    <property type="entry name" value="quinone_pig3"/>
    <property type="match status" value="1"/>
</dbReference>
<dbReference type="SUPFAM" id="SSF50129">
    <property type="entry name" value="GroES-like"/>
    <property type="match status" value="1"/>
</dbReference>
<dbReference type="Pfam" id="PF00107">
    <property type="entry name" value="ADH_zinc_N"/>
    <property type="match status" value="1"/>
</dbReference>
<dbReference type="SMART" id="SM00829">
    <property type="entry name" value="PKS_ER"/>
    <property type="match status" value="1"/>
</dbReference>
<comment type="caution">
    <text evidence="4">The sequence shown here is derived from an EMBL/GenBank/DDBJ whole genome shotgun (WGS) entry which is preliminary data.</text>
</comment>
<dbReference type="InterPro" id="IPR013154">
    <property type="entry name" value="ADH-like_N"/>
</dbReference>
<keyword evidence="2" id="KW-0560">Oxidoreductase</keyword>
<organism evidence="4">
    <name type="scientific">Caldilineaceae bacterium SB0662_bin_9</name>
    <dbReference type="NCBI Taxonomy" id="2605258"/>
    <lineage>
        <taxon>Bacteria</taxon>
        <taxon>Bacillati</taxon>
        <taxon>Chloroflexota</taxon>
        <taxon>Caldilineae</taxon>
        <taxon>Caldilineales</taxon>
        <taxon>Caldilineaceae</taxon>
    </lineage>
</organism>
<dbReference type="CDD" id="cd05276">
    <property type="entry name" value="p53_inducible_oxidoreductase"/>
    <property type="match status" value="1"/>
</dbReference>
<dbReference type="GO" id="GO:0016651">
    <property type="term" value="F:oxidoreductase activity, acting on NAD(P)H"/>
    <property type="evidence" value="ECO:0007669"/>
    <property type="project" value="TreeGrafter"/>
</dbReference>
<accession>A0A6B1DMK2</accession>
<dbReference type="AlphaFoldDB" id="A0A6B1DMK2"/>
<evidence type="ECO:0000256" key="1">
    <source>
        <dbReference type="ARBA" id="ARBA00022857"/>
    </source>
</evidence>
<dbReference type="SUPFAM" id="SSF51735">
    <property type="entry name" value="NAD(P)-binding Rossmann-fold domains"/>
    <property type="match status" value="1"/>
</dbReference>
<dbReference type="InterPro" id="IPR011032">
    <property type="entry name" value="GroES-like_sf"/>
</dbReference>
<dbReference type="Gene3D" id="3.90.180.10">
    <property type="entry name" value="Medium-chain alcohol dehydrogenases, catalytic domain"/>
    <property type="match status" value="1"/>
</dbReference>
<dbReference type="PANTHER" id="PTHR48106:SF8">
    <property type="entry name" value="OS02G0805600 PROTEIN"/>
    <property type="match status" value="1"/>
</dbReference>
<feature type="domain" description="Enoyl reductase (ER)" evidence="3">
    <location>
        <begin position="12"/>
        <end position="323"/>
    </location>
</feature>
<dbReference type="Gene3D" id="3.40.50.720">
    <property type="entry name" value="NAD(P)-binding Rossmann-like Domain"/>
    <property type="match status" value="1"/>
</dbReference>
<sequence>MKAIVVKEELPGRPLVWEDVPDPVCGPDDVLVDVHATALNRADLMQRAGGYPVPPGASQILGLEMAGTIAGWGSRVLGWQKGNRVRALLTGGGYAEQVVLPARMLIAMPDDRDFIWGAALPEAVLTAYLNLFMEAGLQDGETVLIHGGASGVGTYGIQMARLAGCRVLVTAGSEAKLAACRELGAELAVNYKEEDFVERIRSHLGGAEVDVVMDMVGGPYLERNMELLRTYGRLVIISTLGGAEAPIHLGHLMRPRLRLIGSVLRPRSVDEKVAIMKSFKRRFLGNLLDGSLKPIIDSVYPVERAEDAQAHMAANRNIGKVMLQVRG</sequence>
<reference evidence="4" key="1">
    <citation type="submission" date="2019-09" db="EMBL/GenBank/DDBJ databases">
        <title>Characterisation of the sponge microbiome using genome-centric metagenomics.</title>
        <authorList>
            <person name="Engelberts J.P."/>
            <person name="Robbins S.J."/>
            <person name="De Goeij J.M."/>
            <person name="Aranda M."/>
            <person name="Bell S.C."/>
            <person name="Webster N.S."/>
        </authorList>
    </citation>
    <scope>NUCLEOTIDE SEQUENCE</scope>
    <source>
        <strain evidence="4">SB0662_bin_9</strain>
    </source>
</reference>
<gene>
    <name evidence="4" type="ORF">F4Y08_01380</name>
</gene>
<dbReference type="InterPro" id="IPR020843">
    <property type="entry name" value="ER"/>
</dbReference>
<evidence type="ECO:0000259" key="3">
    <source>
        <dbReference type="SMART" id="SM00829"/>
    </source>
</evidence>
<evidence type="ECO:0000256" key="2">
    <source>
        <dbReference type="ARBA" id="ARBA00023002"/>
    </source>
</evidence>
<dbReference type="EMBL" id="VXPY01000012">
    <property type="protein sequence ID" value="MYD88979.1"/>
    <property type="molecule type" value="Genomic_DNA"/>
</dbReference>
<dbReference type="GO" id="GO:0070402">
    <property type="term" value="F:NADPH binding"/>
    <property type="evidence" value="ECO:0007669"/>
    <property type="project" value="TreeGrafter"/>
</dbReference>
<dbReference type="InterPro" id="IPR036291">
    <property type="entry name" value="NAD(P)-bd_dom_sf"/>
</dbReference>
<evidence type="ECO:0000313" key="4">
    <source>
        <dbReference type="EMBL" id="MYD88979.1"/>
    </source>
</evidence>
<keyword evidence="1" id="KW-0521">NADP</keyword>
<protein>
    <submittedName>
        <fullName evidence="4">NAD(P)H-quinone oxidoreductase</fullName>
    </submittedName>
</protein>
<proteinExistence type="predicted"/>
<dbReference type="InterPro" id="IPR014189">
    <property type="entry name" value="Quinone_OxRdtase_PIG3"/>
</dbReference>
<dbReference type="InterPro" id="IPR013149">
    <property type="entry name" value="ADH-like_C"/>
</dbReference>
<dbReference type="PANTHER" id="PTHR48106">
    <property type="entry name" value="QUINONE OXIDOREDUCTASE PIG3-RELATED"/>
    <property type="match status" value="1"/>
</dbReference>
<name>A0A6B1DMK2_9CHLR</name>